<feature type="signal peptide" evidence="1">
    <location>
        <begin position="1"/>
        <end position="17"/>
    </location>
</feature>
<keyword evidence="4" id="KW-1185">Reference proteome</keyword>
<dbReference type="InterPro" id="IPR029058">
    <property type="entry name" value="AB_hydrolase_fold"/>
</dbReference>
<dbReference type="AlphaFoldDB" id="A0A7X9RXV1"/>
<accession>A0A7X9RXV1</accession>
<sequence length="398" mass="44266">MKRLITFFILIPFVAFSQNDASIWDLDFLEQAPKVEETNLKQEAGLKSIFYSSVDYNGKPTKVYAYYGYPKSEKPKDGYPAVVLVHGGGGTAIAKWVRIWNEKGYVALSMDLEGHLPSEHHKDRKGFEGSGPSRYGVFHDNDKPLKEQWYYHAVAQVILANSFVRSLEDVNKDQVGVTGVSWGGMLTSTVAGVDQRFCFAIPIYGCGFLNGTDGAMGQHFKNGNQAYRDNLLNNFEGQKYLPLANMPMLFINGSNDHHFPIPGSVASYKAPKSDSYLYIEDQLGHGHPPAWKVKESYFFADAVINNKPIMSVQKTVMNLGKGTISAIVKSTKPVKATVFYTEDSGKWEERKWKSATANVNGKKVSGEISKNATAAYLFITDENGMTLSSEVKFQDIVN</sequence>
<proteinExistence type="predicted"/>
<dbReference type="Pfam" id="PF05448">
    <property type="entry name" value="AXE1"/>
    <property type="match status" value="1"/>
</dbReference>
<feature type="domain" description="Acetyl xylan esterase" evidence="2">
    <location>
        <begin position="38"/>
        <end position="204"/>
    </location>
</feature>
<feature type="chain" id="PRO_5031004952" evidence="1">
    <location>
        <begin position="18"/>
        <end position="398"/>
    </location>
</feature>
<dbReference type="InterPro" id="IPR008391">
    <property type="entry name" value="AXE1_dom"/>
</dbReference>
<name>A0A7X9RXV1_9BACT</name>
<comment type="caution">
    <text evidence="3">The sequence shown here is derived from an EMBL/GenBank/DDBJ whole genome shotgun (WGS) entry which is preliminary data.</text>
</comment>
<evidence type="ECO:0000313" key="4">
    <source>
        <dbReference type="Proteomes" id="UP000576082"/>
    </source>
</evidence>
<protein>
    <submittedName>
        <fullName evidence="3">Prolyl oligopeptidase family serine peptidase</fullName>
    </submittedName>
</protein>
<dbReference type="EMBL" id="JABANE010000072">
    <property type="protein sequence ID" value="NME70741.1"/>
    <property type="molecule type" value="Genomic_DNA"/>
</dbReference>
<evidence type="ECO:0000313" key="3">
    <source>
        <dbReference type="EMBL" id="NME70741.1"/>
    </source>
</evidence>
<evidence type="ECO:0000256" key="1">
    <source>
        <dbReference type="SAM" id="SignalP"/>
    </source>
</evidence>
<reference evidence="3 4" key="1">
    <citation type="submission" date="2020-04" db="EMBL/GenBank/DDBJ databases">
        <title>Flammeovirga sp. SR4, a novel species isolated from seawater.</title>
        <authorList>
            <person name="Wang X."/>
        </authorList>
    </citation>
    <scope>NUCLEOTIDE SEQUENCE [LARGE SCALE GENOMIC DNA]</scope>
    <source>
        <strain evidence="3 4">ATCC 23126</strain>
    </source>
</reference>
<evidence type="ECO:0000259" key="2">
    <source>
        <dbReference type="Pfam" id="PF05448"/>
    </source>
</evidence>
<dbReference type="SUPFAM" id="SSF53474">
    <property type="entry name" value="alpha/beta-Hydrolases"/>
    <property type="match status" value="1"/>
</dbReference>
<dbReference type="PANTHER" id="PTHR22946">
    <property type="entry name" value="DIENELACTONE HYDROLASE DOMAIN-CONTAINING PROTEIN-RELATED"/>
    <property type="match status" value="1"/>
</dbReference>
<dbReference type="RefSeq" id="WP_169658970.1">
    <property type="nucleotide sequence ID" value="NZ_JABANE010000072.1"/>
</dbReference>
<dbReference type="Proteomes" id="UP000576082">
    <property type="component" value="Unassembled WGS sequence"/>
</dbReference>
<keyword evidence="1" id="KW-0732">Signal</keyword>
<dbReference type="Gene3D" id="3.40.50.1820">
    <property type="entry name" value="alpha/beta hydrolase"/>
    <property type="match status" value="1"/>
</dbReference>
<organism evidence="3 4">
    <name type="scientific">Flammeovirga aprica JL-4</name>
    <dbReference type="NCBI Taxonomy" id="694437"/>
    <lineage>
        <taxon>Bacteria</taxon>
        <taxon>Pseudomonadati</taxon>
        <taxon>Bacteroidota</taxon>
        <taxon>Cytophagia</taxon>
        <taxon>Cytophagales</taxon>
        <taxon>Flammeovirgaceae</taxon>
        <taxon>Flammeovirga</taxon>
    </lineage>
</organism>
<gene>
    <name evidence="3" type="ORF">HHU12_22400</name>
</gene>
<dbReference type="InterPro" id="IPR050261">
    <property type="entry name" value="FrsA_esterase"/>
</dbReference>